<dbReference type="Gene3D" id="3.50.80.10">
    <property type="entry name" value="D-tyrosyl-tRNA(Tyr) deacylase"/>
    <property type="match status" value="1"/>
</dbReference>
<evidence type="ECO:0000256" key="2">
    <source>
        <dbReference type="HAMAP-Rule" id="MF_00518"/>
    </source>
</evidence>
<keyword evidence="2" id="KW-0963">Cytoplasm</keyword>
<dbReference type="PANTHER" id="PTHR10472">
    <property type="entry name" value="D-TYROSYL-TRNA TYR DEACYLASE"/>
    <property type="match status" value="1"/>
</dbReference>
<dbReference type="GO" id="GO:0051500">
    <property type="term" value="F:D-tyrosyl-tRNA(Tyr) deacylase activity"/>
    <property type="evidence" value="ECO:0007669"/>
    <property type="project" value="TreeGrafter"/>
</dbReference>
<dbReference type="RefSeq" id="WP_071163601.1">
    <property type="nucleotide sequence ID" value="NZ_CP017812.1"/>
</dbReference>
<name>A0A1D9MIK8_9ACTO</name>
<dbReference type="GO" id="GO:0106026">
    <property type="term" value="F:Gly-tRNA(Ala) deacylase activity"/>
    <property type="evidence" value="ECO:0007669"/>
    <property type="project" value="UniProtKB-UniRule"/>
</dbReference>
<dbReference type="GO" id="GO:0005737">
    <property type="term" value="C:cytoplasm"/>
    <property type="evidence" value="ECO:0007669"/>
    <property type="project" value="UniProtKB-SubCell"/>
</dbReference>
<comment type="similarity">
    <text evidence="1 2">Belongs to the DTD family.</text>
</comment>
<comment type="function">
    <text evidence="2">An aminoacyl-tRNA editing enzyme that deacylates mischarged D-aminoacyl-tRNAs. Also deacylates mischarged glycyl-tRNA(Ala), protecting cells against glycine mischarging by AlaRS. Acts via tRNA-based rather than protein-based catalysis; rejects L-amino acids rather than detecting D-amino acids in the active site. By recycling D-aminoacyl-tRNA to D-amino acids and free tRNA molecules, this enzyme counteracts the toxicity associated with the formation of D-aminoacyl-tRNA entities in vivo and helps enforce protein L-homochirality.</text>
</comment>
<dbReference type="Proteomes" id="UP000176288">
    <property type="component" value="Chromosome"/>
</dbReference>
<dbReference type="AlphaFoldDB" id="A0A1D9MIK8"/>
<dbReference type="GO" id="GO:0019478">
    <property type="term" value="P:D-amino acid catabolic process"/>
    <property type="evidence" value="ECO:0007669"/>
    <property type="project" value="UniProtKB-UniRule"/>
</dbReference>
<feature type="short sequence motif" description="Gly-cisPro motif, important for rejection of L-amino acids" evidence="2">
    <location>
        <begin position="155"/>
        <end position="156"/>
    </location>
</feature>
<accession>A0A1D9MIK8</accession>
<comment type="subunit">
    <text evidence="2">Homodimer.</text>
</comment>
<keyword evidence="2" id="KW-0694">RNA-binding</keyword>
<keyword evidence="2" id="KW-0820">tRNA-binding</keyword>
<evidence type="ECO:0000256" key="1">
    <source>
        <dbReference type="ARBA" id="ARBA00009673"/>
    </source>
</evidence>
<evidence type="ECO:0000313" key="3">
    <source>
        <dbReference type="EMBL" id="AOZ72135.1"/>
    </source>
</evidence>
<dbReference type="EC" id="3.1.1.-" evidence="2"/>
<sequence>MRAVVQRALRGAVRVDGQTVGEITRPGLVVLVGITHDDGPAQIKKMVDKLANLRLLEAPAEPAEGQGEDGKATASTTVGQEVSALTLGAPLLLVSQFTLYGSTAKGRRPTWIDAAKGDVAEPIFNEVVSQLRDLGLEVATGKFGAMMEVELVNDGPFTVLVEV</sequence>
<evidence type="ECO:0000313" key="4">
    <source>
        <dbReference type="Proteomes" id="UP000176288"/>
    </source>
</evidence>
<dbReference type="GO" id="GO:0043908">
    <property type="term" value="F:Ser(Gly)-tRNA(Ala) hydrolase activity"/>
    <property type="evidence" value="ECO:0007669"/>
    <property type="project" value="UniProtKB-UniRule"/>
</dbReference>
<comment type="subcellular location">
    <subcellularLocation>
        <location evidence="2">Cytoplasm</location>
    </subcellularLocation>
</comment>
<dbReference type="EC" id="3.1.1.96" evidence="2"/>
<dbReference type="KEGG" id="avu:BK816_01510"/>
<dbReference type="NCBIfam" id="TIGR00256">
    <property type="entry name" value="D-aminoacyl-tRNA deacylase"/>
    <property type="match status" value="1"/>
</dbReference>
<dbReference type="PANTHER" id="PTHR10472:SF5">
    <property type="entry name" value="D-AMINOACYL-TRNA DEACYLASE 1"/>
    <property type="match status" value="1"/>
</dbReference>
<comment type="catalytic activity">
    <reaction evidence="2">
        <text>a D-aminoacyl-tRNA + H2O = a tRNA + a D-alpha-amino acid + H(+)</text>
        <dbReference type="Rhea" id="RHEA:13953"/>
        <dbReference type="Rhea" id="RHEA-COMP:10123"/>
        <dbReference type="Rhea" id="RHEA-COMP:10124"/>
        <dbReference type="ChEBI" id="CHEBI:15377"/>
        <dbReference type="ChEBI" id="CHEBI:15378"/>
        <dbReference type="ChEBI" id="CHEBI:59871"/>
        <dbReference type="ChEBI" id="CHEBI:78442"/>
        <dbReference type="ChEBI" id="CHEBI:79333"/>
        <dbReference type="EC" id="3.1.1.96"/>
    </reaction>
</comment>
<dbReference type="SUPFAM" id="SSF69500">
    <property type="entry name" value="DTD-like"/>
    <property type="match status" value="1"/>
</dbReference>
<comment type="domain">
    <text evidence="2">A Gly-cisPro motif from one monomer fits into the active site of the other monomer to allow specific chiral rejection of L-amino acids.</text>
</comment>
<comment type="catalytic activity">
    <reaction evidence="2">
        <text>glycyl-tRNA(Ala) + H2O = tRNA(Ala) + glycine + H(+)</text>
        <dbReference type="Rhea" id="RHEA:53744"/>
        <dbReference type="Rhea" id="RHEA-COMP:9657"/>
        <dbReference type="Rhea" id="RHEA-COMP:13640"/>
        <dbReference type="ChEBI" id="CHEBI:15377"/>
        <dbReference type="ChEBI" id="CHEBI:15378"/>
        <dbReference type="ChEBI" id="CHEBI:57305"/>
        <dbReference type="ChEBI" id="CHEBI:78442"/>
        <dbReference type="ChEBI" id="CHEBI:78522"/>
    </reaction>
</comment>
<gene>
    <name evidence="2" type="primary">dtd</name>
    <name evidence="3" type="ORF">BK816_01510</name>
</gene>
<dbReference type="InterPro" id="IPR023509">
    <property type="entry name" value="DTD-like_sf"/>
</dbReference>
<dbReference type="Pfam" id="PF02580">
    <property type="entry name" value="Tyr_Deacylase"/>
    <property type="match status" value="1"/>
</dbReference>
<proteinExistence type="inferred from homology"/>
<protein>
    <recommendedName>
        <fullName evidence="2">D-aminoacyl-tRNA deacylase</fullName>
        <shortName evidence="2">DTD</shortName>
        <ecNumber evidence="2">3.1.1.96</ecNumber>
    </recommendedName>
    <alternativeName>
        <fullName evidence="2">Gly-tRNA(Ala) deacylase</fullName>
        <ecNumber evidence="2">3.1.1.-</ecNumber>
    </alternativeName>
</protein>
<keyword evidence="4" id="KW-1185">Reference proteome</keyword>
<organism evidence="3 4">
    <name type="scientific">Boudabousia tangfeifanii</name>
    <dbReference type="NCBI Taxonomy" id="1912795"/>
    <lineage>
        <taxon>Bacteria</taxon>
        <taxon>Bacillati</taxon>
        <taxon>Actinomycetota</taxon>
        <taxon>Actinomycetes</taxon>
        <taxon>Actinomycetales</taxon>
        <taxon>Actinomycetaceae</taxon>
        <taxon>Boudabousia</taxon>
    </lineage>
</organism>
<reference evidence="3 4" key="1">
    <citation type="submission" date="2016-10" db="EMBL/GenBank/DDBJ databases">
        <title>Actinomyces aegypiusis sp. nov., isolated from the Aegypius monachus in Qinghai Tibet Plateau China.</title>
        <authorList>
            <person name="Wang Y."/>
        </authorList>
    </citation>
    <scope>NUCLEOTIDE SEQUENCE [LARGE SCALE GENOMIC DNA]</scope>
    <source>
        <strain evidence="3 4">VUL4_3</strain>
    </source>
</reference>
<dbReference type="OrthoDB" id="9801395at2"/>
<dbReference type="GO" id="GO:0000049">
    <property type="term" value="F:tRNA binding"/>
    <property type="evidence" value="ECO:0007669"/>
    <property type="project" value="UniProtKB-UniRule"/>
</dbReference>
<dbReference type="STRING" id="1912795.BK816_01510"/>
<dbReference type="InterPro" id="IPR003732">
    <property type="entry name" value="Daa-tRNA_deacyls_DTD"/>
</dbReference>
<keyword evidence="2" id="KW-0378">Hydrolase</keyword>
<dbReference type="EMBL" id="CP017812">
    <property type="protein sequence ID" value="AOZ72135.1"/>
    <property type="molecule type" value="Genomic_DNA"/>
</dbReference>
<dbReference type="HAMAP" id="MF_00518">
    <property type="entry name" value="Deacylase_Dtd"/>
    <property type="match status" value="1"/>
</dbReference>